<feature type="region of interest" description="Disordered" evidence="7">
    <location>
        <begin position="577"/>
        <end position="614"/>
    </location>
</feature>
<comment type="function">
    <text evidence="1">Possible endonuclease which induces a single-strand cut and initiates DNA replication.</text>
</comment>
<keyword evidence="3" id="KW-0235">DNA replication</keyword>
<evidence type="ECO:0000256" key="3">
    <source>
        <dbReference type="ARBA" id="ARBA00022705"/>
    </source>
</evidence>
<evidence type="ECO:0000256" key="7">
    <source>
        <dbReference type="SAM" id="MobiDB-lite"/>
    </source>
</evidence>
<feature type="compositionally biased region" description="Polar residues" evidence="7">
    <location>
        <begin position="598"/>
        <end position="614"/>
    </location>
</feature>
<evidence type="ECO:0000256" key="2">
    <source>
        <dbReference type="ARBA" id="ARBA00009260"/>
    </source>
</evidence>
<accession>A0A4Z1C5D0</accession>
<reference evidence="9 10" key="1">
    <citation type="submission" date="2019-04" db="EMBL/GenBank/DDBJ databases">
        <authorList>
            <person name="Park S."/>
            <person name="Yoon J.-H."/>
        </authorList>
    </citation>
    <scope>NUCLEOTIDE SEQUENCE [LARGE SCALE GENOMIC DNA]</scope>
    <source>
        <strain evidence="9 10">HJM-18</strain>
    </source>
</reference>
<comment type="similarity">
    <text evidence="2">Belongs to the phage GPA family.</text>
</comment>
<evidence type="ECO:0000256" key="4">
    <source>
        <dbReference type="ARBA" id="ARBA00022722"/>
    </source>
</evidence>
<gene>
    <name evidence="9" type="ORF">E5Q11_03790</name>
</gene>
<keyword evidence="4" id="KW-0540">Nuclease</keyword>
<proteinExistence type="inferred from homology"/>
<dbReference type="GO" id="GO:0016787">
    <property type="term" value="F:hydrolase activity"/>
    <property type="evidence" value="ECO:0007669"/>
    <property type="project" value="UniProtKB-KW"/>
</dbReference>
<evidence type="ECO:0000259" key="8">
    <source>
        <dbReference type="Pfam" id="PF05840"/>
    </source>
</evidence>
<evidence type="ECO:0000313" key="10">
    <source>
        <dbReference type="Proteomes" id="UP000298325"/>
    </source>
</evidence>
<dbReference type="GO" id="GO:0004519">
    <property type="term" value="F:endonuclease activity"/>
    <property type="evidence" value="ECO:0007669"/>
    <property type="project" value="UniProtKB-KW"/>
</dbReference>
<dbReference type="GO" id="GO:0006260">
    <property type="term" value="P:DNA replication"/>
    <property type="evidence" value="ECO:0007669"/>
    <property type="project" value="UniProtKB-KW"/>
</dbReference>
<comment type="caution">
    <text evidence="9">The sequence shown here is derived from an EMBL/GenBank/DDBJ whole genome shotgun (WGS) entry which is preliminary data.</text>
</comment>
<dbReference type="Proteomes" id="UP000298325">
    <property type="component" value="Unassembled WGS sequence"/>
</dbReference>
<keyword evidence="5 9" id="KW-0255">Endonuclease</keyword>
<organism evidence="9 10">
    <name type="scientific">Marinobacter confluentis</name>
    <dbReference type="NCBI Taxonomy" id="1697557"/>
    <lineage>
        <taxon>Bacteria</taxon>
        <taxon>Pseudomonadati</taxon>
        <taxon>Pseudomonadota</taxon>
        <taxon>Gammaproteobacteria</taxon>
        <taxon>Pseudomonadales</taxon>
        <taxon>Marinobacteraceae</taxon>
        <taxon>Marinobacter</taxon>
    </lineage>
</organism>
<dbReference type="EMBL" id="SRPF01000001">
    <property type="protein sequence ID" value="TGN41661.1"/>
    <property type="molecule type" value="Genomic_DNA"/>
</dbReference>
<dbReference type="InterPro" id="IPR008766">
    <property type="entry name" value="Replication_gene_A-like"/>
</dbReference>
<evidence type="ECO:0000256" key="6">
    <source>
        <dbReference type="ARBA" id="ARBA00022801"/>
    </source>
</evidence>
<name>A0A4Z1C5D0_9GAMM</name>
<dbReference type="OrthoDB" id="5568266at2"/>
<feature type="domain" description="Replication gene A protein-like" evidence="8">
    <location>
        <begin position="132"/>
        <end position="379"/>
    </location>
</feature>
<evidence type="ECO:0000313" key="9">
    <source>
        <dbReference type="EMBL" id="TGN41661.1"/>
    </source>
</evidence>
<protein>
    <submittedName>
        <fullName evidence="9">Replication endonuclease</fullName>
    </submittedName>
</protein>
<dbReference type="Pfam" id="PF05840">
    <property type="entry name" value="Phage_GPA"/>
    <property type="match status" value="1"/>
</dbReference>
<evidence type="ECO:0000256" key="5">
    <source>
        <dbReference type="ARBA" id="ARBA00022759"/>
    </source>
</evidence>
<keyword evidence="10" id="KW-1185">Reference proteome</keyword>
<dbReference type="AlphaFoldDB" id="A0A4Z1C5D0"/>
<evidence type="ECO:0000256" key="1">
    <source>
        <dbReference type="ARBA" id="ARBA00003293"/>
    </source>
</evidence>
<sequence length="614" mass="70719">MGAMTAPNQRDFRYYRTQGRLYTIGTRQTRMAVTDFRRRFPKIFPKLEPALYLIGQGTHCIALEIALEKISARLQRRDLKFSVDDAQIIDFAKAKARACGQIHARIKDPDRTLVTIEKFLSRYDFELPKGLTNESRIERTKDERWWRRLVRKAQKQTLDNLARDYGLVSKQKGVYVSDWGLRLHQEQLTRNRSLLEEMIAVNDQCQEYTLAELSELTVSNPYIRRSELIVRAAGFETIARQLDHDGVFLTLTTPSKYHPVKVSGEPNPKFNGSTPQEAQQYLTGLWSRIRAQLDREDIRTYGFRIAEPHHDGTPHWHLMLFVEPAQNDRLVELMGAYALLEDGNEPGAEEARFKAVDIDYERGSATGYIVKYICKNIDGEFQENGGDAEDWYGNLTKNVAPRVRAWASIHGIRQFQQIGGPPVTVWRELRRLQHADDETVEAARQAADKSDWAGFIEAMNGPCAKRKDQPIKTAKWLEFDQDTGECLDCPVNQYGEPSKGKLFGLCSGGRYVLTRYFRWEVKRPNRARDLHDQSNTAWLERLAQLTQIREVTQAEIDALPADTAYAWEKLNNEVHPPPWSSVNNCTEDHKTNRELPNHRQSTFLNRPNSENLLG</sequence>
<feature type="compositionally biased region" description="Basic and acidic residues" evidence="7">
    <location>
        <begin position="586"/>
        <end position="597"/>
    </location>
</feature>
<keyword evidence="6" id="KW-0378">Hydrolase</keyword>